<comment type="similarity">
    <text evidence="1">Belongs to the ATG14 family.</text>
</comment>
<dbReference type="RefSeq" id="XP_007914576.1">
    <property type="nucleotide sequence ID" value="XM_007916385.1"/>
</dbReference>
<accession>R8BNG2</accession>
<evidence type="ECO:0000256" key="1">
    <source>
        <dbReference type="ARBA" id="ARBA00009574"/>
    </source>
</evidence>
<evidence type="ECO:0000256" key="3">
    <source>
        <dbReference type="ARBA" id="ARBA00023054"/>
    </source>
</evidence>
<dbReference type="GeneID" id="19324018"/>
<proteinExistence type="inferred from homology"/>
<reference evidence="7" key="1">
    <citation type="journal article" date="2013" name="Genome Announc.">
        <title>Draft genome sequence of the ascomycete Phaeoacremonium aleophilum strain UCR-PA7, a causal agent of the esca disease complex in grapevines.</title>
        <authorList>
            <person name="Blanco-Ulate B."/>
            <person name="Rolshausen P."/>
            <person name="Cantu D."/>
        </authorList>
    </citation>
    <scope>NUCLEOTIDE SEQUENCE [LARGE SCALE GENOMIC DNA]</scope>
    <source>
        <strain evidence="7">UCR-PA7</strain>
    </source>
</reference>
<evidence type="ECO:0000313" key="6">
    <source>
        <dbReference type="EMBL" id="EOO00876.1"/>
    </source>
</evidence>
<organism evidence="6 7">
    <name type="scientific">Phaeoacremonium minimum (strain UCR-PA7)</name>
    <name type="common">Esca disease fungus</name>
    <name type="synonym">Togninia minima</name>
    <dbReference type="NCBI Taxonomy" id="1286976"/>
    <lineage>
        <taxon>Eukaryota</taxon>
        <taxon>Fungi</taxon>
        <taxon>Dikarya</taxon>
        <taxon>Ascomycota</taxon>
        <taxon>Pezizomycotina</taxon>
        <taxon>Sordariomycetes</taxon>
        <taxon>Sordariomycetidae</taxon>
        <taxon>Togniniales</taxon>
        <taxon>Togniniaceae</taxon>
        <taxon>Phaeoacremonium</taxon>
    </lineage>
</organism>
<dbReference type="InterPro" id="IPR018791">
    <property type="entry name" value="UV_resistance/autophagy_Atg14"/>
</dbReference>
<dbReference type="Proteomes" id="UP000014074">
    <property type="component" value="Unassembled WGS sequence"/>
</dbReference>
<dbReference type="Pfam" id="PF10186">
    <property type="entry name" value="ATG14"/>
    <property type="match status" value="1"/>
</dbReference>
<dbReference type="eggNOG" id="ENOG502S2VB">
    <property type="taxonomic scope" value="Eukaryota"/>
</dbReference>
<name>R8BNG2_PHAM7</name>
<evidence type="ECO:0000256" key="2">
    <source>
        <dbReference type="ARBA" id="ARBA00013807"/>
    </source>
</evidence>
<dbReference type="HOGENOM" id="CLU_021590_1_0_1"/>
<feature type="coiled-coil region" evidence="4">
    <location>
        <begin position="84"/>
        <end position="115"/>
    </location>
</feature>
<dbReference type="GO" id="GO:0000149">
    <property type="term" value="F:SNARE binding"/>
    <property type="evidence" value="ECO:0007669"/>
    <property type="project" value="TreeGrafter"/>
</dbReference>
<protein>
    <recommendedName>
        <fullName evidence="2">Autophagy-related protein 14</fullName>
    </recommendedName>
</protein>
<evidence type="ECO:0000313" key="7">
    <source>
        <dbReference type="Proteomes" id="UP000014074"/>
    </source>
</evidence>
<dbReference type="GO" id="GO:0032991">
    <property type="term" value="C:protein-containing complex"/>
    <property type="evidence" value="ECO:0007669"/>
    <property type="project" value="UniProtKB-ARBA"/>
</dbReference>
<dbReference type="KEGG" id="tmn:UCRPA7_3650"/>
<feature type="region of interest" description="Disordered" evidence="5">
    <location>
        <begin position="370"/>
        <end position="405"/>
    </location>
</feature>
<keyword evidence="3 4" id="KW-0175">Coiled coil</keyword>
<dbReference type="OrthoDB" id="16772at2759"/>
<keyword evidence="7" id="KW-1185">Reference proteome</keyword>
<evidence type="ECO:0000256" key="5">
    <source>
        <dbReference type="SAM" id="MobiDB-lite"/>
    </source>
</evidence>
<dbReference type="PANTHER" id="PTHR15157">
    <property type="entry name" value="UV RADIATION RESISTANCE-ASSOCIATED GENE PROTEIN"/>
    <property type="match status" value="1"/>
</dbReference>
<dbReference type="GO" id="GO:0000323">
    <property type="term" value="C:lytic vacuole"/>
    <property type="evidence" value="ECO:0007669"/>
    <property type="project" value="TreeGrafter"/>
</dbReference>
<dbReference type="GO" id="GO:0035493">
    <property type="term" value="P:SNARE complex assembly"/>
    <property type="evidence" value="ECO:0007669"/>
    <property type="project" value="TreeGrafter"/>
</dbReference>
<evidence type="ECO:0000256" key="4">
    <source>
        <dbReference type="SAM" id="Coils"/>
    </source>
</evidence>
<gene>
    <name evidence="6" type="ORF">UCRPA7_3650</name>
</gene>
<dbReference type="AlphaFoldDB" id="R8BNG2"/>
<dbReference type="PANTHER" id="PTHR15157:SF13">
    <property type="entry name" value="AUTOPHAGY-RELATED PROTEIN 14"/>
    <property type="match status" value="1"/>
</dbReference>
<dbReference type="EMBL" id="KB933061">
    <property type="protein sequence ID" value="EOO00876.1"/>
    <property type="molecule type" value="Genomic_DNA"/>
</dbReference>
<sequence length="405" mass="44744">MNCEICHRAHHPQRLPFYCAVDARNRLYESRLAHAQSLIENDALEQSINAVIADQTSPTQLSAQSTTIRAQNLRSEEKKAVDRTNDIIAQADKLRSEMEKARDDIQKRKQAITRRKSDLAAASSGISARRTRQLEETEKAIQMTKYKWNRKYDEMAAVRGFLCKEAAQLYGLRRSKKGNSAKYEIGGLDMVDVLSLSSVVLLAYDIAWACCSQGVAIGDKTSYEDVCNMGRNLYNLLISNPLVTNPAGRTFPRSASSTAGTSAEGDLAEIGKATTLMGKFSHGAAHTFLGSAEGNEFVRSFKLPNPIKLADRLKKKLISDAPIPDWELLEDDAWAVNDDGLEDGVLVKGRKQGESDRRAYGIESVMTVRTALDAPTSQRDPADNETGVEKTRVSSGNGWTKLKTR</sequence>
<dbReference type="GO" id="GO:0005768">
    <property type="term" value="C:endosome"/>
    <property type="evidence" value="ECO:0007669"/>
    <property type="project" value="TreeGrafter"/>
</dbReference>